<protein>
    <submittedName>
        <fullName evidence="1">Uncharacterized protein</fullName>
    </submittedName>
</protein>
<dbReference type="AlphaFoldDB" id="A0A5P8P3W2"/>
<dbReference type="RefSeq" id="WP_152308313.1">
    <property type="nucleotide sequence ID" value="NZ_CP043617.1"/>
</dbReference>
<proteinExistence type="predicted"/>
<organism evidence="1 2">
    <name type="scientific">Sulfurimonas lithotrophica</name>
    <dbReference type="NCBI Taxonomy" id="2590022"/>
    <lineage>
        <taxon>Bacteria</taxon>
        <taxon>Pseudomonadati</taxon>
        <taxon>Campylobacterota</taxon>
        <taxon>Epsilonproteobacteria</taxon>
        <taxon>Campylobacterales</taxon>
        <taxon>Sulfurimonadaceae</taxon>
        <taxon>Sulfurimonas</taxon>
    </lineage>
</organism>
<dbReference type="EMBL" id="CP043617">
    <property type="protein sequence ID" value="QFR50365.1"/>
    <property type="molecule type" value="Genomic_DNA"/>
</dbReference>
<accession>A0A5P8P3W2</accession>
<reference evidence="1 2" key="1">
    <citation type="submission" date="2019-09" db="EMBL/GenBank/DDBJ databases">
        <title>Sulfurimonas gotlandica sp. nov., a chemoautotrophic and psychrotolerant epsilonproteobacterium isolated from a pelagic redoxcline, and an emended description of the genus Sulfurimonas.</title>
        <authorList>
            <person name="Wang S."/>
            <person name="Jiang L."/>
            <person name="Shao S."/>
        </authorList>
    </citation>
    <scope>NUCLEOTIDE SEQUENCE [LARGE SCALE GENOMIC DNA]</scope>
    <source>
        <strain evidence="1 2">GYSZ_1</strain>
    </source>
</reference>
<gene>
    <name evidence="1" type="ORF">FJR48_11760</name>
</gene>
<dbReference type="Proteomes" id="UP000326944">
    <property type="component" value="Chromosome"/>
</dbReference>
<sequence length="67" mass="7537">MSTISTSVSNIYDLANETSVAMKNLDSKRAFSTGSDLQKLIQQTQQEMKKGTTEEYKNSLYKLDVRA</sequence>
<name>A0A5P8P3W2_9BACT</name>
<evidence type="ECO:0000313" key="1">
    <source>
        <dbReference type="EMBL" id="QFR50365.1"/>
    </source>
</evidence>
<keyword evidence="2" id="KW-1185">Reference proteome</keyword>
<dbReference type="KEGG" id="sulg:FJR48_11760"/>
<evidence type="ECO:0000313" key="2">
    <source>
        <dbReference type="Proteomes" id="UP000326944"/>
    </source>
</evidence>